<dbReference type="EMBL" id="CP117826">
    <property type="protein sequence ID" value="XCC61684.1"/>
    <property type="molecule type" value="Genomic_DNA"/>
</dbReference>
<dbReference type="RefSeq" id="WP_353423082.1">
    <property type="nucleotide sequence ID" value="NZ_CP117826.1"/>
</dbReference>
<dbReference type="Pfam" id="PF13443">
    <property type="entry name" value="HTH_26"/>
    <property type="match status" value="1"/>
</dbReference>
<dbReference type="Gene3D" id="1.10.260.40">
    <property type="entry name" value="lambda repressor-like DNA-binding domains"/>
    <property type="match status" value="1"/>
</dbReference>
<dbReference type="InterPro" id="IPR010982">
    <property type="entry name" value="Lambda_DNA-bd_dom_sf"/>
</dbReference>
<sequence length="112" mass="12756">MTFIERLDKLLKEKGVNKTTFLQDLNYSKNAYSEWKSGVTKSYMNKIDSIADYFGVSVDYLLCRTENPAVVDDEWLATPIALSAPEGYDALTEEGKKQIQELIKILPKNTQD</sequence>
<reference evidence="2" key="1">
    <citation type="submission" date="2023-02" db="EMBL/GenBank/DDBJ databases">
        <title>Gut commensal Christensenella minuta modulates host metabolism via a new class of secondary bile acids.</title>
        <authorList>
            <person name="Liu C."/>
        </authorList>
    </citation>
    <scope>NUCLEOTIDE SEQUENCE</scope>
    <source>
        <strain evidence="2">CA70</strain>
    </source>
</reference>
<protein>
    <submittedName>
        <fullName evidence="2">Helix-turn-helix transcriptional regulator</fullName>
    </submittedName>
</protein>
<feature type="domain" description="HTH cro/C1-type" evidence="1">
    <location>
        <begin position="25"/>
        <end position="61"/>
    </location>
</feature>
<accession>A0AAU8A768</accession>
<dbReference type="PROSITE" id="PS50943">
    <property type="entry name" value="HTH_CROC1"/>
    <property type="match status" value="1"/>
</dbReference>
<dbReference type="CDD" id="cd00093">
    <property type="entry name" value="HTH_XRE"/>
    <property type="match status" value="1"/>
</dbReference>
<gene>
    <name evidence="2" type="ORF">PUP29_09120</name>
</gene>
<name>A0AAU8A768_9FIRM</name>
<evidence type="ECO:0000259" key="1">
    <source>
        <dbReference type="PROSITE" id="PS50943"/>
    </source>
</evidence>
<proteinExistence type="predicted"/>
<dbReference type="GO" id="GO:0003677">
    <property type="term" value="F:DNA binding"/>
    <property type="evidence" value="ECO:0007669"/>
    <property type="project" value="InterPro"/>
</dbReference>
<evidence type="ECO:0000313" key="2">
    <source>
        <dbReference type="EMBL" id="XCC61684.1"/>
    </source>
</evidence>
<dbReference type="SUPFAM" id="SSF47413">
    <property type="entry name" value="lambda repressor-like DNA-binding domains"/>
    <property type="match status" value="1"/>
</dbReference>
<organism evidence="2">
    <name type="scientific">Christensenella massiliensis</name>
    <dbReference type="NCBI Taxonomy" id="1805714"/>
    <lineage>
        <taxon>Bacteria</taxon>
        <taxon>Bacillati</taxon>
        <taxon>Bacillota</taxon>
        <taxon>Clostridia</taxon>
        <taxon>Christensenellales</taxon>
        <taxon>Christensenellaceae</taxon>
        <taxon>Christensenella</taxon>
    </lineage>
</organism>
<dbReference type="InterPro" id="IPR001387">
    <property type="entry name" value="Cro/C1-type_HTH"/>
</dbReference>
<dbReference type="AlphaFoldDB" id="A0AAU8A768"/>